<feature type="transmembrane region" description="Helical" evidence="5">
    <location>
        <begin position="21"/>
        <end position="51"/>
    </location>
</feature>
<gene>
    <name evidence="7" type="ORF">CSW08_06690</name>
</gene>
<accession>A0A2N3HLN0</accession>
<evidence type="ECO:0000256" key="3">
    <source>
        <dbReference type="ARBA" id="ARBA00022989"/>
    </source>
</evidence>
<evidence type="ECO:0000313" key="8">
    <source>
        <dbReference type="Proteomes" id="UP000233435"/>
    </source>
</evidence>
<keyword evidence="8" id="KW-1185">Reference proteome</keyword>
<feature type="transmembrane region" description="Helical" evidence="5">
    <location>
        <begin position="281"/>
        <end position="299"/>
    </location>
</feature>
<sequence>MDCMKKIELSIKDLFKRNNKLSLYLTYIFISISFPLTYGLLIPVILGLFTYQIYKVYINKLKTTDFLENCWFILIFSLVFFRSVHTIVLLIFLFFIFIKRNQLASNKTNISFKFENYILIFFTLIVIDNFFHGNFFKGLDTYLYLLLYPILFISLRKIHFLISLTKTIKVFISSVFVSLFYLTILNIFYADNIITTNINFSEFLDLSHVYYGMFLGLAGSLLVYLKVNGASYISKRIDIFLFLILLLFIIYIGARISLIAVILVTLLGIYNLVHLEWYKKVIILIIIAIGVFSLSFKFIPRVKQGYDSITDVYKFVINKKEDDLKNYSWENMNQRYLVLDYTIKELKNNLVLGIGIKNVKDVISNKIIEDGHLHFEPLNTHNQYLHFFLGMGIFGFVYFIFLLFIFLIKVPQGIYFLLFFLIVMLTESILVRVKGISLFFIFYLIFSYNRKVV</sequence>
<protein>
    <recommendedName>
        <fullName evidence="6">O-antigen ligase-related domain-containing protein</fullName>
    </recommendedName>
</protein>
<reference evidence="7 8" key="1">
    <citation type="submission" date="2017-12" db="EMBL/GenBank/DDBJ databases">
        <title>Confluentibacter flavum sp. nov., isolated from the saline lake.</title>
        <authorList>
            <person name="Yu L."/>
        </authorList>
    </citation>
    <scope>NUCLEOTIDE SEQUENCE [LARGE SCALE GENOMIC DNA]</scope>
    <source>
        <strain evidence="7 8">3B</strain>
    </source>
</reference>
<evidence type="ECO:0000259" key="6">
    <source>
        <dbReference type="Pfam" id="PF04932"/>
    </source>
</evidence>
<feature type="transmembrane region" description="Helical" evidence="5">
    <location>
        <begin position="384"/>
        <end position="408"/>
    </location>
</feature>
<dbReference type="Pfam" id="PF04932">
    <property type="entry name" value="Wzy_C"/>
    <property type="match status" value="1"/>
</dbReference>
<feature type="transmembrane region" description="Helical" evidence="5">
    <location>
        <begin position="239"/>
        <end position="269"/>
    </location>
</feature>
<name>A0A2N3HLN0_9FLAO</name>
<evidence type="ECO:0000256" key="2">
    <source>
        <dbReference type="ARBA" id="ARBA00022692"/>
    </source>
</evidence>
<keyword evidence="3 5" id="KW-1133">Transmembrane helix</keyword>
<dbReference type="AlphaFoldDB" id="A0A2N3HLN0"/>
<feature type="domain" description="O-antigen ligase-related" evidence="6">
    <location>
        <begin position="240"/>
        <end position="400"/>
    </location>
</feature>
<dbReference type="PANTHER" id="PTHR37422:SF13">
    <property type="entry name" value="LIPOPOLYSACCHARIDE BIOSYNTHESIS PROTEIN PA4999-RELATED"/>
    <property type="match status" value="1"/>
</dbReference>
<dbReference type="InterPro" id="IPR051533">
    <property type="entry name" value="WaaL-like"/>
</dbReference>
<evidence type="ECO:0000313" key="7">
    <source>
        <dbReference type="EMBL" id="PKQ45748.1"/>
    </source>
</evidence>
<feature type="transmembrane region" description="Helical" evidence="5">
    <location>
        <begin position="117"/>
        <end position="135"/>
    </location>
</feature>
<feature type="transmembrane region" description="Helical" evidence="5">
    <location>
        <begin position="170"/>
        <end position="189"/>
    </location>
</feature>
<dbReference type="GO" id="GO:0016020">
    <property type="term" value="C:membrane"/>
    <property type="evidence" value="ECO:0007669"/>
    <property type="project" value="UniProtKB-SubCell"/>
</dbReference>
<keyword evidence="2 5" id="KW-0812">Transmembrane</keyword>
<feature type="transmembrane region" description="Helical" evidence="5">
    <location>
        <begin position="141"/>
        <end position="158"/>
    </location>
</feature>
<evidence type="ECO:0000256" key="4">
    <source>
        <dbReference type="ARBA" id="ARBA00023136"/>
    </source>
</evidence>
<dbReference type="EMBL" id="PJEO01000017">
    <property type="protein sequence ID" value="PKQ45748.1"/>
    <property type="molecule type" value="Genomic_DNA"/>
</dbReference>
<comment type="subcellular location">
    <subcellularLocation>
        <location evidence="1">Membrane</location>
        <topology evidence="1">Multi-pass membrane protein</topology>
    </subcellularLocation>
</comment>
<dbReference type="PANTHER" id="PTHR37422">
    <property type="entry name" value="TEICHURONIC ACID BIOSYNTHESIS PROTEIN TUAE"/>
    <property type="match status" value="1"/>
</dbReference>
<feature type="transmembrane region" description="Helical" evidence="5">
    <location>
        <begin position="209"/>
        <end position="227"/>
    </location>
</feature>
<evidence type="ECO:0000256" key="5">
    <source>
        <dbReference type="SAM" id="Phobius"/>
    </source>
</evidence>
<keyword evidence="4 5" id="KW-0472">Membrane</keyword>
<feature type="transmembrane region" description="Helical" evidence="5">
    <location>
        <begin position="71"/>
        <end position="97"/>
    </location>
</feature>
<organism evidence="7 8">
    <name type="scientific">Confluentibacter flavum</name>
    <dbReference type="NCBI Taxonomy" id="1909700"/>
    <lineage>
        <taxon>Bacteria</taxon>
        <taxon>Pseudomonadati</taxon>
        <taxon>Bacteroidota</taxon>
        <taxon>Flavobacteriia</taxon>
        <taxon>Flavobacteriales</taxon>
        <taxon>Flavobacteriaceae</taxon>
        <taxon>Confluentibacter</taxon>
    </lineage>
</organism>
<dbReference type="Proteomes" id="UP000233435">
    <property type="component" value="Unassembled WGS sequence"/>
</dbReference>
<evidence type="ECO:0000256" key="1">
    <source>
        <dbReference type="ARBA" id="ARBA00004141"/>
    </source>
</evidence>
<proteinExistence type="predicted"/>
<comment type="caution">
    <text evidence="7">The sequence shown here is derived from an EMBL/GenBank/DDBJ whole genome shotgun (WGS) entry which is preliminary data.</text>
</comment>
<feature type="transmembrane region" description="Helical" evidence="5">
    <location>
        <begin position="414"/>
        <end position="446"/>
    </location>
</feature>
<dbReference type="InterPro" id="IPR007016">
    <property type="entry name" value="O-antigen_ligase-rel_domated"/>
</dbReference>